<gene>
    <name evidence="10" type="ORF">RMCT_2426</name>
</gene>
<dbReference type="AlphaFoldDB" id="A0A117IML1"/>
<dbReference type="FunFam" id="1.20.1720.10:FF:000004">
    <property type="entry name" value="EmrB/QacA family drug resistance transporter"/>
    <property type="match status" value="1"/>
</dbReference>
<feature type="transmembrane region" description="Helical" evidence="8">
    <location>
        <begin position="132"/>
        <end position="154"/>
    </location>
</feature>
<reference evidence="11" key="2">
    <citation type="submission" date="2016-02" db="EMBL/GenBank/DDBJ databases">
        <title>Draft genome sequence of five rapidly growing Mycobacterium species.</title>
        <authorList>
            <person name="Katahira K."/>
            <person name="Gotou Y."/>
            <person name="Iida K."/>
            <person name="Ogura Y."/>
            <person name="Hayashi T."/>
        </authorList>
    </citation>
    <scope>NUCLEOTIDE SEQUENCE [LARGE SCALE GENOMIC DNA]</scope>
    <source>
        <strain evidence="11">JCM6362</strain>
    </source>
</reference>
<feature type="domain" description="Major facilitator superfamily (MFS) profile" evidence="9">
    <location>
        <begin position="9"/>
        <end position="457"/>
    </location>
</feature>
<dbReference type="PANTHER" id="PTHR23501">
    <property type="entry name" value="MAJOR FACILITATOR SUPERFAMILY"/>
    <property type="match status" value="1"/>
</dbReference>
<feature type="transmembrane region" description="Helical" evidence="8">
    <location>
        <begin position="99"/>
        <end position="120"/>
    </location>
</feature>
<keyword evidence="7 8" id="KW-0472">Membrane</keyword>
<evidence type="ECO:0000256" key="6">
    <source>
        <dbReference type="ARBA" id="ARBA00022989"/>
    </source>
</evidence>
<dbReference type="InterPro" id="IPR020846">
    <property type="entry name" value="MFS_dom"/>
</dbReference>
<evidence type="ECO:0000256" key="4">
    <source>
        <dbReference type="ARBA" id="ARBA00022475"/>
    </source>
</evidence>
<sequence length="466" mass="48608">MRHDARTPVLVALILTMALVAMDTTILATAVPQVVGDLGGFDQVGWVFSGYLLAQTVTIPIYGKLADLYGRRPILIFGVVAFLIGSALSAASWNMATLAIFRAIQGLGAGAISATVQTVAGDLYTVAERGRIQGYLASVWGISAVIAPALGGFFAQYLTWRWIFLVNIPIGVFALYLIARDLHEDVVRRPHRIDYLGAGLVLVSAGLFILGLLSGGVHWSWTSPTSVVVFTGAALAGVALLVVESRAAEPVLPLSMLTRRLTAPSFAATATAGMIVIGLSVYLPNWGQTVLGLSPVAAGFVLAIMSITWPISSGFSARLYLRIGFRDTALVGASCAVAAGTGLVLLGPAPPVWQPVVYTALMGAGMGLLFSPLIVGLQNTVGWDQRGTVTGGLMFSRFLGQSIGAAGFGAVANAVLRRYEPDTSAAAMGAASHAVFVGLLVAAVATVVLLLTVPRRFPTHHVAVVD</sequence>
<feature type="transmembrane region" description="Helical" evidence="8">
    <location>
        <begin position="355"/>
        <end position="377"/>
    </location>
</feature>
<keyword evidence="4" id="KW-1003">Cell membrane</keyword>
<organism evidence="10 11">
    <name type="scientific">Mycolicibacterium thermoresistibile</name>
    <name type="common">Mycobacterium thermoresistibile</name>
    <dbReference type="NCBI Taxonomy" id="1797"/>
    <lineage>
        <taxon>Bacteria</taxon>
        <taxon>Bacillati</taxon>
        <taxon>Actinomycetota</taxon>
        <taxon>Actinomycetes</taxon>
        <taxon>Mycobacteriales</taxon>
        <taxon>Mycobacteriaceae</taxon>
        <taxon>Mycolicibacterium</taxon>
    </lineage>
</organism>
<evidence type="ECO:0000256" key="8">
    <source>
        <dbReference type="SAM" id="Phobius"/>
    </source>
</evidence>
<dbReference type="PRINTS" id="PR01036">
    <property type="entry name" value="TCRTETB"/>
</dbReference>
<evidence type="ECO:0000313" key="11">
    <source>
        <dbReference type="Proteomes" id="UP000069654"/>
    </source>
</evidence>
<comment type="similarity">
    <text evidence="2">Belongs to the major facilitator superfamily. TCR/Tet family.</text>
</comment>
<dbReference type="InterPro" id="IPR036259">
    <property type="entry name" value="MFS_trans_sf"/>
</dbReference>
<protein>
    <submittedName>
        <fullName evidence="10">Major facilitator transporter</fullName>
    </submittedName>
</protein>
<dbReference type="GO" id="GO:0005886">
    <property type="term" value="C:plasma membrane"/>
    <property type="evidence" value="ECO:0007669"/>
    <property type="project" value="UniProtKB-SubCell"/>
</dbReference>
<evidence type="ECO:0000256" key="1">
    <source>
        <dbReference type="ARBA" id="ARBA00004429"/>
    </source>
</evidence>
<feature type="transmembrane region" description="Helical" evidence="8">
    <location>
        <begin position="200"/>
        <end position="221"/>
    </location>
</feature>
<evidence type="ECO:0000256" key="2">
    <source>
        <dbReference type="ARBA" id="ARBA00007520"/>
    </source>
</evidence>
<dbReference type="InterPro" id="IPR011701">
    <property type="entry name" value="MFS"/>
</dbReference>
<dbReference type="PROSITE" id="PS50850">
    <property type="entry name" value="MFS"/>
    <property type="match status" value="1"/>
</dbReference>
<feature type="transmembrane region" description="Helical" evidence="8">
    <location>
        <begin position="289"/>
        <end position="309"/>
    </location>
</feature>
<name>A0A117IML1_MYCTH</name>
<evidence type="ECO:0000256" key="5">
    <source>
        <dbReference type="ARBA" id="ARBA00022692"/>
    </source>
</evidence>
<dbReference type="SUPFAM" id="SSF103473">
    <property type="entry name" value="MFS general substrate transporter"/>
    <property type="match status" value="1"/>
</dbReference>
<dbReference type="Proteomes" id="UP000069654">
    <property type="component" value="Unassembled WGS sequence"/>
</dbReference>
<feature type="transmembrane region" description="Helical" evidence="8">
    <location>
        <begin position="329"/>
        <end position="349"/>
    </location>
</feature>
<keyword evidence="6 8" id="KW-1133">Transmembrane helix</keyword>
<feature type="transmembrane region" description="Helical" evidence="8">
    <location>
        <begin position="160"/>
        <end position="179"/>
    </location>
</feature>
<feature type="transmembrane region" description="Helical" evidence="8">
    <location>
        <begin position="74"/>
        <end position="93"/>
    </location>
</feature>
<dbReference type="STRING" id="1797.RMCT_2426"/>
<feature type="transmembrane region" description="Helical" evidence="8">
    <location>
        <begin position="428"/>
        <end position="451"/>
    </location>
</feature>
<dbReference type="Gene3D" id="1.20.1250.20">
    <property type="entry name" value="MFS general substrate transporter like domains"/>
    <property type="match status" value="1"/>
</dbReference>
<dbReference type="Pfam" id="PF07690">
    <property type="entry name" value="MFS_1"/>
    <property type="match status" value="1"/>
</dbReference>
<evidence type="ECO:0000259" key="9">
    <source>
        <dbReference type="PROSITE" id="PS50850"/>
    </source>
</evidence>
<feature type="transmembrane region" description="Helical" evidence="8">
    <location>
        <begin position="263"/>
        <end position="283"/>
    </location>
</feature>
<evidence type="ECO:0000256" key="3">
    <source>
        <dbReference type="ARBA" id="ARBA00022448"/>
    </source>
</evidence>
<dbReference type="CDD" id="cd17502">
    <property type="entry name" value="MFS_Azr1_MDR_like"/>
    <property type="match status" value="1"/>
</dbReference>
<proteinExistence type="inferred from homology"/>
<evidence type="ECO:0000313" key="10">
    <source>
        <dbReference type="EMBL" id="GAT15456.1"/>
    </source>
</evidence>
<dbReference type="PANTHER" id="PTHR23501:SF191">
    <property type="entry name" value="VACUOLAR BASIC AMINO ACID TRANSPORTER 4"/>
    <property type="match status" value="1"/>
</dbReference>
<feature type="transmembrane region" description="Helical" evidence="8">
    <location>
        <begin position="398"/>
        <end position="416"/>
    </location>
</feature>
<feature type="transmembrane region" description="Helical" evidence="8">
    <location>
        <begin position="44"/>
        <end position="62"/>
    </location>
</feature>
<dbReference type="Gene3D" id="1.20.1720.10">
    <property type="entry name" value="Multidrug resistance protein D"/>
    <property type="match status" value="1"/>
</dbReference>
<accession>A0A117IML1</accession>
<comment type="subcellular location">
    <subcellularLocation>
        <location evidence="1">Cell inner membrane</location>
        <topology evidence="1">Multi-pass membrane protein</topology>
    </subcellularLocation>
</comment>
<dbReference type="EMBL" id="BCTB01000017">
    <property type="protein sequence ID" value="GAT15456.1"/>
    <property type="molecule type" value="Genomic_DNA"/>
</dbReference>
<keyword evidence="5 8" id="KW-0812">Transmembrane</keyword>
<dbReference type="GO" id="GO:0022857">
    <property type="term" value="F:transmembrane transporter activity"/>
    <property type="evidence" value="ECO:0007669"/>
    <property type="project" value="InterPro"/>
</dbReference>
<evidence type="ECO:0000256" key="7">
    <source>
        <dbReference type="ARBA" id="ARBA00023136"/>
    </source>
</evidence>
<keyword evidence="3" id="KW-0813">Transport</keyword>
<reference evidence="10 11" key="1">
    <citation type="journal article" date="2016" name="Genome Announc.">
        <title>Draft Genome Sequences of Five Rapidly Growing Mycobacterium Species, M. thermoresistibile, M. fortuitum subsp. acetamidolyticum, M. canariasense, M. brisbanense, and M. novocastrense.</title>
        <authorList>
            <person name="Katahira K."/>
            <person name="Ogura Y."/>
            <person name="Gotoh Y."/>
            <person name="Hayashi T."/>
        </authorList>
    </citation>
    <scope>NUCLEOTIDE SEQUENCE [LARGE SCALE GENOMIC DNA]</scope>
    <source>
        <strain evidence="10 11">JCM6362</strain>
    </source>
</reference>
<comment type="caution">
    <text evidence="10">The sequence shown here is derived from an EMBL/GenBank/DDBJ whole genome shotgun (WGS) entry which is preliminary data.</text>
</comment>
<feature type="transmembrane region" description="Helical" evidence="8">
    <location>
        <begin position="227"/>
        <end position="243"/>
    </location>
</feature>